<comment type="subcellular location">
    <subcellularLocation>
        <location evidence="1">Cytoplasm</location>
    </subcellularLocation>
</comment>
<comment type="similarity">
    <text evidence="2">Belongs to the RecX family.</text>
</comment>
<dbReference type="AlphaFoldDB" id="A0A9X2EKQ9"/>
<name>A0A9X2EKQ9_9SPHN</name>
<dbReference type="GO" id="GO:0006282">
    <property type="term" value="P:regulation of DNA repair"/>
    <property type="evidence" value="ECO:0007669"/>
    <property type="project" value="InterPro"/>
</dbReference>
<proteinExistence type="inferred from homology"/>
<protein>
    <recommendedName>
        <fullName evidence="3">Regulatory protein RecX</fullName>
    </recommendedName>
</protein>
<evidence type="ECO:0000313" key="7">
    <source>
        <dbReference type="Proteomes" id="UP001155128"/>
    </source>
</evidence>
<keyword evidence="7" id="KW-1185">Reference proteome</keyword>
<evidence type="ECO:0000256" key="4">
    <source>
        <dbReference type="ARBA" id="ARBA00022490"/>
    </source>
</evidence>
<evidence type="ECO:0000256" key="1">
    <source>
        <dbReference type="ARBA" id="ARBA00004496"/>
    </source>
</evidence>
<dbReference type="PANTHER" id="PTHR33602">
    <property type="entry name" value="REGULATORY PROTEIN RECX FAMILY PROTEIN"/>
    <property type="match status" value="1"/>
</dbReference>
<comment type="caution">
    <text evidence="6">The sequence shown here is derived from an EMBL/GenBank/DDBJ whole genome shotgun (WGS) entry which is preliminary data.</text>
</comment>
<dbReference type="InterPro" id="IPR053924">
    <property type="entry name" value="RecX_HTH_2nd"/>
</dbReference>
<dbReference type="EMBL" id="JAMSHT010000001">
    <property type="protein sequence ID" value="MCM8557404.1"/>
    <property type="molecule type" value="Genomic_DNA"/>
</dbReference>
<feature type="domain" description="RecX second three-helical" evidence="5">
    <location>
        <begin position="51"/>
        <end position="90"/>
    </location>
</feature>
<evidence type="ECO:0000313" key="6">
    <source>
        <dbReference type="EMBL" id="MCM8557404.1"/>
    </source>
</evidence>
<reference evidence="6" key="1">
    <citation type="submission" date="2022-06" db="EMBL/GenBank/DDBJ databases">
        <title>Sphingomicrobium sedimins sp. nov., a marine bacterium isolated from tidal flat.</title>
        <authorList>
            <person name="Kim C.-H."/>
            <person name="Yoo Y."/>
            <person name="Kim J.-J."/>
        </authorList>
    </citation>
    <scope>NUCLEOTIDE SEQUENCE</scope>
    <source>
        <strain evidence="6">GRR-S6-50</strain>
    </source>
</reference>
<dbReference type="Gene3D" id="1.10.10.10">
    <property type="entry name" value="Winged helix-like DNA-binding domain superfamily/Winged helix DNA-binding domain"/>
    <property type="match status" value="1"/>
</dbReference>
<keyword evidence="4" id="KW-0963">Cytoplasm</keyword>
<dbReference type="Pfam" id="PF02631">
    <property type="entry name" value="RecX_HTH2"/>
    <property type="match status" value="1"/>
</dbReference>
<accession>A0A9X2EKQ9</accession>
<dbReference type="InterPro" id="IPR036388">
    <property type="entry name" value="WH-like_DNA-bd_sf"/>
</dbReference>
<dbReference type="GO" id="GO:0005737">
    <property type="term" value="C:cytoplasm"/>
    <property type="evidence" value="ECO:0007669"/>
    <property type="project" value="UniProtKB-SubCell"/>
</dbReference>
<dbReference type="RefSeq" id="WP_252113439.1">
    <property type="nucleotide sequence ID" value="NZ_JAMSHT010000001.1"/>
</dbReference>
<dbReference type="InterPro" id="IPR003783">
    <property type="entry name" value="Regulatory_RecX"/>
</dbReference>
<evidence type="ECO:0000256" key="3">
    <source>
        <dbReference type="ARBA" id="ARBA00018111"/>
    </source>
</evidence>
<dbReference type="Proteomes" id="UP001155128">
    <property type="component" value="Unassembled WGS sequence"/>
</dbReference>
<gene>
    <name evidence="6" type="ORF">NDO55_06180</name>
</gene>
<dbReference type="PANTHER" id="PTHR33602:SF1">
    <property type="entry name" value="REGULATORY PROTEIN RECX FAMILY PROTEIN"/>
    <property type="match status" value="1"/>
</dbReference>
<evidence type="ECO:0000259" key="5">
    <source>
        <dbReference type="Pfam" id="PF02631"/>
    </source>
</evidence>
<sequence length="161" mass="17502">MALRYVGRFATTRAKLLSYLTRKIRERGWEGDDAPQPERLVSRFAELGYVDDAAYAAMKGRDLAARGYGPRRVGQALHAAGISDADSEEAKEAANKAAVTSALRFAQRRRFGPYASETIADPRALQRAIAAFARAGHSYGLAKAILDMKPGADVDSEQLSL</sequence>
<organism evidence="6 7">
    <name type="scientific">Sphingomicrobium sediminis</name>
    <dbReference type="NCBI Taxonomy" id="2950949"/>
    <lineage>
        <taxon>Bacteria</taxon>
        <taxon>Pseudomonadati</taxon>
        <taxon>Pseudomonadota</taxon>
        <taxon>Alphaproteobacteria</taxon>
        <taxon>Sphingomonadales</taxon>
        <taxon>Sphingomonadaceae</taxon>
        <taxon>Sphingomicrobium</taxon>
    </lineage>
</organism>
<evidence type="ECO:0000256" key="2">
    <source>
        <dbReference type="ARBA" id="ARBA00009695"/>
    </source>
</evidence>